<dbReference type="Proteomes" id="UP000284763">
    <property type="component" value="Unassembled WGS sequence"/>
</dbReference>
<dbReference type="PROSITE" id="PS00138">
    <property type="entry name" value="SUBTILASE_SER"/>
    <property type="match status" value="1"/>
</dbReference>
<evidence type="ECO:0000256" key="3">
    <source>
        <dbReference type="ARBA" id="ARBA00022825"/>
    </source>
</evidence>
<evidence type="ECO:0000256" key="2">
    <source>
        <dbReference type="ARBA" id="ARBA00022801"/>
    </source>
</evidence>
<accession>A0A3R7XHP3</accession>
<gene>
    <name evidence="7" type="ORF">D5R95_05645</name>
</gene>
<dbReference type="CDD" id="cd04842">
    <property type="entry name" value="Peptidases_S8_Kp43_protease"/>
    <property type="match status" value="1"/>
</dbReference>
<dbReference type="SUPFAM" id="SSF52743">
    <property type="entry name" value="Subtilisin-like"/>
    <property type="match status" value="1"/>
</dbReference>
<reference evidence="7 8" key="1">
    <citation type="submission" date="2018-08" db="EMBL/GenBank/DDBJ databases">
        <title>The metabolism and importance of syntrophic acetate oxidation coupled to methane or sulfide production in haloalkaline environments.</title>
        <authorList>
            <person name="Timmers P.H.A."/>
            <person name="Vavourakis C.D."/>
            <person name="Sorokin D.Y."/>
            <person name="Sinninghe Damste J.S."/>
            <person name="Muyzer G."/>
            <person name="Stams A.J.M."/>
            <person name="Plugge C.M."/>
        </authorList>
    </citation>
    <scope>NUCLEOTIDE SEQUENCE [LARGE SCALE GENOMIC DNA]</scope>
    <source>
        <strain evidence="7">MSAO_Arc3</strain>
    </source>
</reference>
<keyword evidence="1 4" id="KW-0645">Protease</keyword>
<dbReference type="InterPro" id="IPR000209">
    <property type="entry name" value="Peptidase_S8/S53_dom"/>
</dbReference>
<keyword evidence="3 4" id="KW-0720">Serine protease</keyword>
<dbReference type="PROSITE" id="PS51892">
    <property type="entry name" value="SUBTILASE"/>
    <property type="match status" value="1"/>
</dbReference>
<evidence type="ECO:0000313" key="7">
    <source>
        <dbReference type="EMBL" id="RQD84659.1"/>
    </source>
</evidence>
<dbReference type="InterPro" id="IPR051048">
    <property type="entry name" value="Peptidase_S8/S53_subtilisin"/>
</dbReference>
<dbReference type="EMBL" id="QZAB01000353">
    <property type="protein sequence ID" value="RQD84659.1"/>
    <property type="molecule type" value="Genomic_DNA"/>
</dbReference>
<evidence type="ECO:0000259" key="6">
    <source>
        <dbReference type="Pfam" id="PF00082"/>
    </source>
</evidence>
<feature type="domain" description="Peptidase S8/S53" evidence="6">
    <location>
        <begin position="236"/>
        <end position="594"/>
    </location>
</feature>
<sequence length="654" mass="73324">MERQKDASFPTLELDAPPLMINGYMGDPLKNCPAGFFGIIEDRRGRDVFETNLYLIQFSERFGPDVKNTLESMNMKVHAYYPMFTFLVEDTQGRSLNTLRANIPQKIRWMGKYYPEYRYPRGLLTTTQQLDTEKNPYYLLLTSPLPGTYEDIYIQEMPDGLYMAKYNLYPHELKEIIALPNMLYVHASVPLQIMNNQARGIMESSFYWNERYRTPHIIPMPDEEPDLVLEYMEGAKVTFAVSDTGLDSGDVDGFVSEEFRRYTVDPEADFPHLREVGTRVLSIFDIAGDDDRSDVHGHGTHCAGSILANAYHTGLYGDLFLNRLIWGGFAGSAPEGNLIFLAASHNHREDLPPGNLHGLDINLPASLLHPDNDIVDIYSHSWGSVDPFLGYGGYCSVARFFDTVLWNDVGADGNPRKLVFQAAGNDGQDRNLDGIINRDSLSTTATAKNIVTVGASENSRPLYPENPFYTRYKDMDVESFPSNPIHDDNIANDPRGLAAFSSRGPTQDFRIKPDIVAPGTNVVSVLSSDADLPHFFDRGGAYNEVYTIMSGTSMATPLAAGAAGVLKEYTSDRIRRPLAQIPSYALKAILLTATEEMYPGQYDEDQYPDIDMEKPEYGPGDPVPLNPDYPFRPRKEIPFVAPNTDEGWGRLNVN</sequence>
<feature type="active site" description="Charge relay system" evidence="4">
    <location>
        <position position="553"/>
    </location>
</feature>
<dbReference type="PRINTS" id="PR00723">
    <property type="entry name" value="SUBTILISIN"/>
</dbReference>
<keyword evidence="2 4" id="KW-0378">Hydrolase</keyword>
<feature type="non-terminal residue" evidence="7">
    <location>
        <position position="654"/>
    </location>
</feature>
<dbReference type="PANTHER" id="PTHR43399">
    <property type="entry name" value="SUBTILISIN-RELATED"/>
    <property type="match status" value="1"/>
</dbReference>
<dbReference type="PROSITE" id="PS00137">
    <property type="entry name" value="SUBTILASE_HIS"/>
    <property type="match status" value="1"/>
</dbReference>
<dbReference type="Pfam" id="PF00082">
    <property type="entry name" value="Peptidase_S8"/>
    <property type="match status" value="1"/>
</dbReference>
<dbReference type="InterPro" id="IPR015500">
    <property type="entry name" value="Peptidase_S8_subtilisin-rel"/>
</dbReference>
<dbReference type="GO" id="GO:0004252">
    <property type="term" value="F:serine-type endopeptidase activity"/>
    <property type="evidence" value="ECO:0007669"/>
    <property type="project" value="UniProtKB-UniRule"/>
</dbReference>
<feature type="region of interest" description="Disordered" evidence="5">
    <location>
        <begin position="609"/>
        <end position="629"/>
    </location>
</feature>
<evidence type="ECO:0000256" key="4">
    <source>
        <dbReference type="PROSITE-ProRule" id="PRU01240"/>
    </source>
</evidence>
<dbReference type="PANTHER" id="PTHR43399:SF5">
    <property type="entry name" value="PEPTIDASE S8 FAMILY WITH PROTEASE-ASSOCIATED DOMAIN"/>
    <property type="match status" value="1"/>
</dbReference>
<feature type="active site" description="Charge relay system" evidence="4">
    <location>
        <position position="298"/>
    </location>
</feature>
<dbReference type="InterPro" id="IPR022398">
    <property type="entry name" value="Peptidase_S8_His-AS"/>
</dbReference>
<dbReference type="InterPro" id="IPR036852">
    <property type="entry name" value="Peptidase_S8/S53_dom_sf"/>
</dbReference>
<name>A0A3R7XHP3_9EURY</name>
<protein>
    <recommendedName>
        <fullName evidence="6">Peptidase S8/S53 domain-containing protein</fullName>
    </recommendedName>
</protein>
<dbReference type="InterPro" id="IPR034058">
    <property type="entry name" value="TagA/B/C/D_pept_dom"/>
</dbReference>
<evidence type="ECO:0000313" key="8">
    <source>
        <dbReference type="Proteomes" id="UP000284763"/>
    </source>
</evidence>
<feature type="active site" description="Charge relay system" evidence="4">
    <location>
        <position position="243"/>
    </location>
</feature>
<dbReference type="GO" id="GO:0006508">
    <property type="term" value="P:proteolysis"/>
    <property type="evidence" value="ECO:0007669"/>
    <property type="project" value="UniProtKB-KW"/>
</dbReference>
<dbReference type="Gene3D" id="3.40.50.200">
    <property type="entry name" value="Peptidase S8/S53 domain"/>
    <property type="match status" value="1"/>
</dbReference>
<evidence type="ECO:0000256" key="1">
    <source>
        <dbReference type="ARBA" id="ARBA00022670"/>
    </source>
</evidence>
<organism evidence="7 8">
    <name type="scientific">Methanosalsum natronophilum</name>
    <dbReference type="NCBI Taxonomy" id="768733"/>
    <lineage>
        <taxon>Archaea</taxon>
        <taxon>Methanobacteriati</taxon>
        <taxon>Methanobacteriota</taxon>
        <taxon>Stenosarchaea group</taxon>
        <taxon>Methanomicrobia</taxon>
        <taxon>Methanosarcinales</taxon>
        <taxon>Methanosarcinaceae</taxon>
        <taxon>Methanosalsum</taxon>
    </lineage>
</organism>
<comment type="caution">
    <text evidence="7">The sequence shown here is derived from an EMBL/GenBank/DDBJ whole genome shotgun (WGS) entry which is preliminary data.</text>
</comment>
<evidence type="ECO:0000256" key="5">
    <source>
        <dbReference type="SAM" id="MobiDB-lite"/>
    </source>
</evidence>
<dbReference type="AlphaFoldDB" id="A0A3R7XHP3"/>
<dbReference type="InterPro" id="IPR023828">
    <property type="entry name" value="Peptidase_S8_Ser-AS"/>
</dbReference>
<comment type="similarity">
    <text evidence="4">Belongs to the peptidase S8 family.</text>
</comment>
<proteinExistence type="inferred from homology"/>